<dbReference type="STRING" id="2756.BFR44_01725"/>
<dbReference type="NCBIfam" id="NF007936">
    <property type="entry name" value="PRK10653.1"/>
    <property type="match status" value="1"/>
</dbReference>
<sequence>MKKLSILFIATLLLLSGCSLEAPGWAKKERKVDVKDITIGVSISTLNNPFFVSVKDGITKEAKKQGITVKIADAQNDSSKQSNDVDDLIQQGVDVLLVNPVDSAAISSAVKTANDAAIPVIAIDRSADKGKVETLVASDNREGGKMAAQYILDQLGDKAKVAELEGVPGASATRERGEGFHSLADTKLDVVEKQSADFDRTKGLNVAENVLQANSSIQAIFAQNDEMALGAVEAAKSAGKDIIIVGFDGNDDGLKAVETGKMSATIAQQPELIGKKAVESVKDVAAGKKIEALIPVELKLVTGEK</sequence>
<dbReference type="Pfam" id="PF13407">
    <property type="entry name" value="Peripla_BP_4"/>
    <property type="match status" value="1"/>
</dbReference>
<dbReference type="InterPro" id="IPR025997">
    <property type="entry name" value="SBP_2_dom"/>
</dbReference>
<dbReference type="KEGG" id="bths:CNY62_01860"/>
<protein>
    <submittedName>
        <fullName evidence="6">D-ribose ABC transporter substrate-binding protein</fullName>
    </submittedName>
</protein>
<feature type="domain" description="Periplasmic binding protein" evidence="5">
    <location>
        <begin position="39"/>
        <end position="289"/>
    </location>
</feature>
<accession>A0A1D2LGT4</accession>
<organism evidence="6 7">
    <name type="scientific">Brochothrix thermosphacta</name>
    <name type="common">Microbacterium thermosphactum</name>
    <dbReference type="NCBI Taxonomy" id="2756"/>
    <lineage>
        <taxon>Bacteria</taxon>
        <taxon>Bacillati</taxon>
        <taxon>Bacillota</taxon>
        <taxon>Bacilli</taxon>
        <taxon>Bacillales</taxon>
        <taxon>Listeriaceae</taxon>
        <taxon>Brochothrix</taxon>
    </lineage>
</organism>
<comment type="similarity">
    <text evidence="2">Belongs to the bacterial solute-binding protein 2 family.</text>
</comment>
<gene>
    <name evidence="6" type="ORF">CNY62_01860</name>
</gene>
<keyword evidence="7" id="KW-1185">Reference proteome</keyword>
<name>A0A1D2LGT4_BROTH</name>
<comment type="subcellular location">
    <subcellularLocation>
        <location evidence="1">Cell envelope</location>
    </subcellularLocation>
</comment>
<evidence type="ECO:0000313" key="6">
    <source>
        <dbReference type="EMBL" id="ATF25230.1"/>
    </source>
</evidence>
<dbReference type="EMBL" id="CP023483">
    <property type="protein sequence ID" value="ATF25230.1"/>
    <property type="molecule type" value="Genomic_DNA"/>
</dbReference>
<dbReference type="RefSeq" id="WP_069126566.1">
    <property type="nucleotide sequence ID" value="NZ_CBCPIX010000001.1"/>
</dbReference>
<keyword evidence="3 4" id="KW-0732">Signal</keyword>
<proteinExistence type="inferred from homology"/>
<evidence type="ECO:0000256" key="4">
    <source>
        <dbReference type="SAM" id="SignalP"/>
    </source>
</evidence>
<dbReference type="SUPFAM" id="SSF53822">
    <property type="entry name" value="Periplasmic binding protein-like I"/>
    <property type="match status" value="1"/>
</dbReference>
<dbReference type="OrthoDB" id="9814427at2"/>
<dbReference type="PROSITE" id="PS51257">
    <property type="entry name" value="PROKAR_LIPOPROTEIN"/>
    <property type="match status" value="1"/>
</dbReference>
<dbReference type="CDD" id="cd06323">
    <property type="entry name" value="PBP1_ribose_binding"/>
    <property type="match status" value="1"/>
</dbReference>
<feature type="chain" id="PRO_5039253557" evidence="4">
    <location>
        <begin position="22"/>
        <end position="305"/>
    </location>
</feature>
<dbReference type="InterPro" id="IPR028082">
    <property type="entry name" value="Peripla_BP_I"/>
</dbReference>
<dbReference type="PANTHER" id="PTHR46847:SF1">
    <property type="entry name" value="D-ALLOSE-BINDING PERIPLASMIC PROTEIN-RELATED"/>
    <property type="match status" value="1"/>
</dbReference>
<evidence type="ECO:0000259" key="5">
    <source>
        <dbReference type="Pfam" id="PF13407"/>
    </source>
</evidence>
<feature type="signal peptide" evidence="4">
    <location>
        <begin position="1"/>
        <end position="21"/>
    </location>
</feature>
<dbReference type="PANTHER" id="PTHR46847">
    <property type="entry name" value="D-ALLOSE-BINDING PERIPLASMIC PROTEIN-RELATED"/>
    <property type="match status" value="1"/>
</dbReference>
<evidence type="ECO:0000256" key="1">
    <source>
        <dbReference type="ARBA" id="ARBA00004196"/>
    </source>
</evidence>
<dbReference type="GeneID" id="66538167"/>
<dbReference type="AlphaFoldDB" id="A0A1D2LGT4"/>
<dbReference type="Gene3D" id="3.40.50.2300">
    <property type="match status" value="2"/>
</dbReference>
<dbReference type="GO" id="GO:0030246">
    <property type="term" value="F:carbohydrate binding"/>
    <property type="evidence" value="ECO:0007669"/>
    <property type="project" value="UniProtKB-ARBA"/>
</dbReference>
<evidence type="ECO:0000256" key="3">
    <source>
        <dbReference type="ARBA" id="ARBA00022729"/>
    </source>
</evidence>
<dbReference type="Proteomes" id="UP000243591">
    <property type="component" value="Chromosome"/>
</dbReference>
<evidence type="ECO:0000313" key="7">
    <source>
        <dbReference type="Proteomes" id="UP000243591"/>
    </source>
</evidence>
<dbReference type="GO" id="GO:0030313">
    <property type="term" value="C:cell envelope"/>
    <property type="evidence" value="ECO:0007669"/>
    <property type="project" value="UniProtKB-SubCell"/>
</dbReference>
<reference evidence="6 7" key="1">
    <citation type="submission" date="2017-09" db="EMBL/GenBank/DDBJ databases">
        <title>Complete Genome Sequences of Two Strains of the Meat Spoilage Bacterium Brochothrix thermosphacta Isolated from Ground Chicken.</title>
        <authorList>
            <person name="Paoli G.C."/>
            <person name="Wijey C."/>
            <person name="Chen C.-Y."/>
            <person name="Nguyen L."/>
            <person name="Yan X."/>
            <person name="Irwin P.L."/>
        </authorList>
    </citation>
    <scope>NUCLEOTIDE SEQUENCE [LARGE SCALE GENOMIC DNA]</scope>
    <source>
        <strain evidence="6 7">BI</strain>
    </source>
</reference>
<evidence type="ECO:0000256" key="2">
    <source>
        <dbReference type="ARBA" id="ARBA00007639"/>
    </source>
</evidence>